<keyword evidence="1" id="KW-0812">Transmembrane</keyword>
<evidence type="ECO:0000256" key="1">
    <source>
        <dbReference type="SAM" id="Phobius"/>
    </source>
</evidence>
<accession>A0A6P2MPA6</accession>
<feature type="transmembrane region" description="Helical" evidence="1">
    <location>
        <begin position="256"/>
        <end position="276"/>
    </location>
</feature>
<evidence type="ECO:0000313" key="2">
    <source>
        <dbReference type="EMBL" id="VWB83686.1"/>
    </source>
</evidence>
<feature type="transmembrane region" description="Helical" evidence="1">
    <location>
        <begin position="54"/>
        <end position="78"/>
    </location>
</feature>
<gene>
    <name evidence="2" type="ORF">BLA6863_03974</name>
</gene>
<reference evidence="2 3" key="1">
    <citation type="submission" date="2019-09" db="EMBL/GenBank/DDBJ databases">
        <authorList>
            <person name="Depoorter E."/>
        </authorList>
    </citation>
    <scope>NUCLEOTIDE SEQUENCE [LARGE SCALE GENOMIC DNA]</scope>
    <source>
        <strain evidence="2">LMG 6863</strain>
    </source>
</reference>
<feature type="transmembrane region" description="Helical" evidence="1">
    <location>
        <begin position="157"/>
        <end position="177"/>
    </location>
</feature>
<feature type="transmembrane region" description="Helical" evidence="1">
    <location>
        <begin position="197"/>
        <end position="229"/>
    </location>
</feature>
<sequence>MKNEKGYQESFDPGSTVTITKEMRRNEAVGALRGMVLIVILVALASIVMPSGVFASIVPVVVSFVIVAFPIKLILIYFPNRGLLIRCREKIVGEYGGLAVHQKLYVNCCIVTLAGTYLIFMVGKPFEVVYIGLMIAFYVYVIIYDGMRWYRAISDNLVGKAVIGVSFFASSNFAYSLAGQQIADIVHVTPTNFPRTIVFIAIATIPFIMVIIAGVVALFIAIMPVFFAFPLMLGGSSRRALEWLLAGTIKKTTANYVIATFLFQVMFYGVMAWSAYTTGRERVVWYGEKMSSATSWLIYNFDMYNGRECKIKMGAKIAPLGDAKFLVAHKSSEGEIIFDNPVKCDDLPAQPAIKE</sequence>
<keyword evidence="1" id="KW-0472">Membrane</keyword>
<keyword evidence="1" id="KW-1133">Transmembrane helix</keyword>
<dbReference type="RefSeq" id="WP_174942129.1">
    <property type="nucleotide sequence ID" value="NZ_CABVPY010000024.1"/>
</dbReference>
<feature type="transmembrane region" description="Helical" evidence="1">
    <location>
        <begin position="30"/>
        <end position="48"/>
    </location>
</feature>
<dbReference type="EMBL" id="CABVPY010000024">
    <property type="protein sequence ID" value="VWB83686.1"/>
    <property type="molecule type" value="Genomic_DNA"/>
</dbReference>
<dbReference type="AlphaFoldDB" id="A0A6P2MPA6"/>
<proteinExistence type="predicted"/>
<dbReference type="Proteomes" id="UP000494170">
    <property type="component" value="Unassembled WGS sequence"/>
</dbReference>
<feature type="transmembrane region" description="Helical" evidence="1">
    <location>
        <begin position="104"/>
        <end position="122"/>
    </location>
</feature>
<name>A0A6P2MPA6_BURL3</name>
<protein>
    <submittedName>
        <fullName evidence="2">Uncharacterized protein</fullName>
    </submittedName>
</protein>
<feature type="transmembrane region" description="Helical" evidence="1">
    <location>
        <begin position="128"/>
        <end position="145"/>
    </location>
</feature>
<organism evidence="2 3">
    <name type="scientific">Burkholderia lata (strain ATCC 17760 / DSM 23089 / LMG 22485 / NCIMB 9086 / R18194 / 383)</name>
    <dbReference type="NCBI Taxonomy" id="482957"/>
    <lineage>
        <taxon>Bacteria</taxon>
        <taxon>Pseudomonadati</taxon>
        <taxon>Pseudomonadota</taxon>
        <taxon>Betaproteobacteria</taxon>
        <taxon>Burkholderiales</taxon>
        <taxon>Burkholderiaceae</taxon>
        <taxon>Burkholderia</taxon>
        <taxon>Burkholderia cepacia complex</taxon>
    </lineage>
</organism>
<evidence type="ECO:0000313" key="3">
    <source>
        <dbReference type="Proteomes" id="UP000494170"/>
    </source>
</evidence>